<evidence type="ECO:0000256" key="5">
    <source>
        <dbReference type="SAM" id="MobiDB-lite"/>
    </source>
</evidence>
<dbReference type="PANTHER" id="PTHR22846">
    <property type="entry name" value="WD40 REPEAT PROTEIN"/>
    <property type="match status" value="1"/>
</dbReference>
<feature type="compositionally biased region" description="Acidic residues" evidence="5">
    <location>
        <begin position="157"/>
        <end position="169"/>
    </location>
</feature>
<dbReference type="Gene3D" id="1.20.960.30">
    <property type="match status" value="1"/>
</dbReference>
<comment type="subcellular location">
    <subcellularLocation>
        <location evidence="1">Nucleus</location>
    </subcellularLocation>
</comment>
<evidence type="ECO:0000313" key="6">
    <source>
        <dbReference type="EMBL" id="KAK9040216.1"/>
    </source>
</evidence>
<dbReference type="PANTHER" id="PTHR22846:SF2">
    <property type="entry name" value="F-BOX-LIKE_WD REPEAT-CONTAINING PROTEIN EBI"/>
    <property type="match status" value="1"/>
</dbReference>
<keyword evidence="3" id="KW-0677">Repeat</keyword>
<dbReference type="InterPro" id="IPR006594">
    <property type="entry name" value="LisH"/>
</dbReference>
<dbReference type="Pfam" id="PF08513">
    <property type="entry name" value="LisH"/>
    <property type="match status" value="1"/>
</dbReference>
<accession>A0ABR2TRY4</accession>
<reference evidence="6 7" key="1">
    <citation type="journal article" date="2024" name="G3 (Bethesda)">
        <title>Genome assembly of Hibiscus sabdariffa L. provides insights into metabolisms of medicinal natural products.</title>
        <authorList>
            <person name="Kim T."/>
        </authorList>
    </citation>
    <scope>NUCLEOTIDE SEQUENCE [LARGE SCALE GENOMIC DNA]</scope>
    <source>
        <strain evidence="6">TK-2024</strain>
        <tissue evidence="6">Old leaves</tissue>
    </source>
</reference>
<organism evidence="6 7">
    <name type="scientific">Hibiscus sabdariffa</name>
    <name type="common">roselle</name>
    <dbReference type="NCBI Taxonomy" id="183260"/>
    <lineage>
        <taxon>Eukaryota</taxon>
        <taxon>Viridiplantae</taxon>
        <taxon>Streptophyta</taxon>
        <taxon>Embryophyta</taxon>
        <taxon>Tracheophyta</taxon>
        <taxon>Spermatophyta</taxon>
        <taxon>Magnoliopsida</taxon>
        <taxon>eudicotyledons</taxon>
        <taxon>Gunneridae</taxon>
        <taxon>Pentapetalae</taxon>
        <taxon>rosids</taxon>
        <taxon>malvids</taxon>
        <taxon>Malvales</taxon>
        <taxon>Malvaceae</taxon>
        <taxon>Malvoideae</taxon>
        <taxon>Hibiscus</taxon>
    </lineage>
</organism>
<sequence length="222" mass="25114">MTSITSVKLNYLVFRYLQESGFSHSAYTLGYEAGISKGIIDGNLIPPGALITFVQKGLQYLEMEANISNNNVEMDEDFSFLRPLDIITKDVNQLWEMIKEKRKSIQKDKDKDKEIDREHEGERGQVREKERHEKEREREKEGEEAGNNKEREKQLEELADGDMVIDQEDKEAVKHEENGTSIGAEPMDIATTSTLASQEACEIPSSDVTILEGHTSEVCACA</sequence>
<evidence type="ECO:0008006" key="8">
    <source>
        <dbReference type="Google" id="ProtNLM"/>
    </source>
</evidence>
<gene>
    <name evidence="6" type="ORF">V6N11_015390</name>
</gene>
<keyword evidence="2" id="KW-0853">WD repeat</keyword>
<feature type="region of interest" description="Disordered" evidence="5">
    <location>
        <begin position="102"/>
        <end position="187"/>
    </location>
</feature>
<dbReference type="PROSITE" id="PS50896">
    <property type="entry name" value="LISH"/>
    <property type="match status" value="1"/>
</dbReference>
<dbReference type="InterPro" id="IPR045183">
    <property type="entry name" value="Ebi-like"/>
</dbReference>
<keyword evidence="4" id="KW-0539">Nucleus</keyword>
<dbReference type="EMBL" id="JBBPBN010000004">
    <property type="protein sequence ID" value="KAK9040216.1"/>
    <property type="molecule type" value="Genomic_DNA"/>
</dbReference>
<comment type="caution">
    <text evidence="6">The sequence shown here is derived from an EMBL/GenBank/DDBJ whole genome shotgun (WGS) entry which is preliminary data.</text>
</comment>
<name>A0ABR2TRY4_9ROSI</name>
<evidence type="ECO:0000256" key="2">
    <source>
        <dbReference type="ARBA" id="ARBA00022574"/>
    </source>
</evidence>
<proteinExistence type="predicted"/>
<evidence type="ECO:0000313" key="7">
    <source>
        <dbReference type="Proteomes" id="UP001396334"/>
    </source>
</evidence>
<protein>
    <recommendedName>
        <fullName evidence="8">LisH domain-containing protein</fullName>
    </recommendedName>
</protein>
<evidence type="ECO:0000256" key="4">
    <source>
        <dbReference type="ARBA" id="ARBA00023242"/>
    </source>
</evidence>
<keyword evidence="7" id="KW-1185">Reference proteome</keyword>
<dbReference type="Proteomes" id="UP001396334">
    <property type="component" value="Unassembled WGS sequence"/>
</dbReference>
<evidence type="ECO:0000256" key="3">
    <source>
        <dbReference type="ARBA" id="ARBA00022737"/>
    </source>
</evidence>
<dbReference type="SMART" id="SM00667">
    <property type="entry name" value="LisH"/>
    <property type="match status" value="1"/>
</dbReference>
<feature type="compositionally biased region" description="Basic and acidic residues" evidence="5">
    <location>
        <begin position="102"/>
        <end position="156"/>
    </location>
</feature>
<evidence type="ECO:0000256" key="1">
    <source>
        <dbReference type="ARBA" id="ARBA00004123"/>
    </source>
</evidence>